<evidence type="ECO:0000256" key="3">
    <source>
        <dbReference type="ARBA" id="ARBA00013287"/>
    </source>
</evidence>
<feature type="region of interest" description="Disordered" evidence="7">
    <location>
        <begin position="237"/>
        <end position="276"/>
    </location>
</feature>
<name>A0A9W8G4L7_9FUNG</name>
<sequence length="403" mass="43579">MDKLIFGAMNRQLAPTRLAAYIQKRQTSVLFSRKQADQKRSSQTDRKLSRGLSGIFQSSTPVPVDPRFEVVDSGYGSLIMAKLPPYSMFYTQVGQTLGQSPKARSRVTTKGALAVAALRPLLGRSAFVQEISTEGSAADVLIAPKRPGDVVVVGMNGSVEYFVRKGSLLAQTRFLAVSTWNGIGAEFNALAFDKVSGRGTFVINSFGGIHRLVLQEGEEYYVDPRYVIAWSSTLDVAPQSGRPRPLQPGSKTAANSAQRKLPEPNGKPSELHGSPLVSNNLSVQNNIFSPAKSPAEPLQKVRLSTESKQTPSTAKNVTTKILNSTIWPLWHALKSGSKNVAYASANAIRVGGWAATKTTRTLAGVPDLYRVTGPGDIYVATRLTPKPWTRITHAISAKSQAQQ</sequence>
<dbReference type="SUPFAM" id="SSF51219">
    <property type="entry name" value="TRAP-like"/>
    <property type="match status" value="1"/>
</dbReference>
<keyword evidence="5 6" id="KW-0496">Mitochondrion</keyword>
<evidence type="ECO:0000313" key="8">
    <source>
        <dbReference type="EMBL" id="KAJ2678874.1"/>
    </source>
</evidence>
<comment type="subcellular location">
    <subcellularLocation>
        <location evidence="1 6">Mitochondrion</location>
    </subcellularLocation>
</comment>
<dbReference type="OrthoDB" id="1705416at2759"/>
<dbReference type="InterPro" id="IPR016031">
    <property type="entry name" value="Trp_RNA-bd_attenuator-like_dom"/>
</dbReference>
<organism evidence="8 9">
    <name type="scientific">Coemansia spiralis</name>
    <dbReference type="NCBI Taxonomy" id="417178"/>
    <lineage>
        <taxon>Eukaryota</taxon>
        <taxon>Fungi</taxon>
        <taxon>Fungi incertae sedis</taxon>
        <taxon>Zoopagomycota</taxon>
        <taxon>Kickxellomycotina</taxon>
        <taxon>Kickxellomycetes</taxon>
        <taxon>Kickxellales</taxon>
        <taxon>Kickxellaceae</taxon>
        <taxon>Coemansia</taxon>
    </lineage>
</organism>
<dbReference type="AlphaFoldDB" id="A0A9W8G4L7"/>
<evidence type="ECO:0000256" key="6">
    <source>
        <dbReference type="RuleBase" id="RU363045"/>
    </source>
</evidence>
<dbReference type="InterPro" id="IPR036983">
    <property type="entry name" value="AIM24_sf"/>
</dbReference>
<evidence type="ECO:0000256" key="5">
    <source>
        <dbReference type="ARBA" id="ARBA00023128"/>
    </source>
</evidence>
<dbReference type="GO" id="GO:0005743">
    <property type="term" value="C:mitochondrial inner membrane"/>
    <property type="evidence" value="ECO:0007669"/>
    <property type="project" value="TreeGrafter"/>
</dbReference>
<evidence type="ECO:0000256" key="1">
    <source>
        <dbReference type="ARBA" id="ARBA00004173"/>
    </source>
</evidence>
<reference evidence="8" key="1">
    <citation type="submission" date="2022-07" db="EMBL/GenBank/DDBJ databases">
        <title>Phylogenomic reconstructions and comparative analyses of Kickxellomycotina fungi.</title>
        <authorList>
            <person name="Reynolds N.K."/>
            <person name="Stajich J.E."/>
            <person name="Barry K."/>
            <person name="Grigoriev I.V."/>
            <person name="Crous P."/>
            <person name="Smith M.E."/>
        </authorList>
    </citation>
    <scope>NUCLEOTIDE SEQUENCE</scope>
    <source>
        <strain evidence="8">NRRL 3115</strain>
    </source>
</reference>
<feature type="compositionally biased region" description="Polar residues" evidence="7">
    <location>
        <begin position="249"/>
        <end position="258"/>
    </location>
</feature>
<evidence type="ECO:0000313" key="9">
    <source>
        <dbReference type="Proteomes" id="UP001151518"/>
    </source>
</evidence>
<dbReference type="PANTHER" id="PTHR36959:SF2">
    <property type="entry name" value="ALTERED INHERITANCE OF MITOCHONDRIA PROTEIN 24, MITOCHONDRIAL"/>
    <property type="match status" value="1"/>
</dbReference>
<accession>A0A9W8G4L7</accession>
<proteinExistence type="inferred from homology"/>
<dbReference type="PANTHER" id="PTHR36959">
    <property type="entry name" value="ALTERED INHERITANCE OF MITOCHONDRIA PROTEIN 24, MITOCHONDRIAL"/>
    <property type="match status" value="1"/>
</dbReference>
<dbReference type="EMBL" id="JANBTW010000017">
    <property type="protein sequence ID" value="KAJ2678874.1"/>
    <property type="molecule type" value="Genomic_DNA"/>
</dbReference>
<dbReference type="InterPro" id="IPR002838">
    <property type="entry name" value="AIM24"/>
</dbReference>
<comment type="caution">
    <text evidence="8">The sequence shown here is derived from an EMBL/GenBank/DDBJ whole genome shotgun (WGS) entry which is preliminary data.</text>
</comment>
<dbReference type="Proteomes" id="UP001151518">
    <property type="component" value="Unassembled WGS sequence"/>
</dbReference>
<dbReference type="GO" id="GO:0007007">
    <property type="term" value="P:inner mitochondrial membrane organization"/>
    <property type="evidence" value="ECO:0007669"/>
    <property type="project" value="TreeGrafter"/>
</dbReference>
<evidence type="ECO:0000256" key="2">
    <source>
        <dbReference type="ARBA" id="ARBA00009322"/>
    </source>
</evidence>
<keyword evidence="4" id="KW-0809">Transit peptide</keyword>
<evidence type="ECO:0000256" key="4">
    <source>
        <dbReference type="ARBA" id="ARBA00022946"/>
    </source>
</evidence>
<evidence type="ECO:0000256" key="7">
    <source>
        <dbReference type="SAM" id="MobiDB-lite"/>
    </source>
</evidence>
<dbReference type="Gene3D" id="3.60.160.10">
    <property type="entry name" value="Mitochondrial biogenesis AIM24"/>
    <property type="match status" value="1"/>
</dbReference>
<comment type="similarity">
    <text evidence="2 6">Belongs to the AIM24 family.</text>
</comment>
<protein>
    <recommendedName>
        <fullName evidence="3 6">Altered inheritance of mitochondria protein 24, mitochondrial</fullName>
    </recommendedName>
</protein>
<gene>
    <name evidence="8" type="ORF">GGI25_002067</name>
</gene>
<dbReference type="Pfam" id="PF01987">
    <property type="entry name" value="AIM24"/>
    <property type="match status" value="1"/>
</dbReference>